<comment type="catalytic activity">
    <reaction evidence="1 10">
        <text>alpha-D-galactose 1-phosphate + UDP-alpha-D-glucose = alpha-D-glucose 1-phosphate + UDP-alpha-D-galactose</text>
        <dbReference type="Rhea" id="RHEA:13989"/>
        <dbReference type="ChEBI" id="CHEBI:58336"/>
        <dbReference type="ChEBI" id="CHEBI:58601"/>
        <dbReference type="ChEBI" id="CHEBI:58885"/>
        <dbReference type="ChEBI" id="CHEBI:66914"/>
        <dbReference type="EC" id="2.7.7.12"/>
    </reaction>
</comment>
<evidence type="ECO:0000256" key="1">
    <source>
        <dbReference type="ARBA" id="ARBA00001107"/>
    </source>
</evidence>
<dbReference type="Pfam" id="PF01087">
    <property type="entry name" value="GalP_UDP_transf"/>
    <property type="match status" value="1"/>
</dbReference>
<feature type="domain" description="Galactose-1-phosphate uridyl transferase C-terminal" evidence="12">
    <location>
        <begin position="251"/>
        <end position="427"/>
    </location>
</feature>
<dbReference type="InterPro" id="IPR005850">
    <property type="entry name" value="GalP_Utransf_C"/>
</dbReference>
<evidence type="ECO:0000259" key="12">
    <source>
        <dbReference type="Pfam" id="PF02744"/>
    </source>
</evidence>
<evidence type="ECO:0000256" key="2">
    <source>
        <dbReference type="ARBA" id="ARBA00004496"/>
    </source>
</evidence>
<evidence type="ECO:0000256" key="10">
    <source>
        <dbReference type="HAMAP-Rule" id="MF_00571"/>
    </source>
</evidence>
<keyword evidence="7 10" id="KW-0548">Nucleotidyltransferase</keyword>
<accession>A0ABS5LJY9</accession>
<dbReference type="EC" id="2.7.7.12" evidence="10"/>
<dbReference type="HAMAP" id="MF_00571">
    <property type="entry name" value="GalP_UDP_trans"/>
    <property type="match status" value="1"/>
</dbReference>
<evidence type="ECO:0000256" key="7">
    <source>
        <dbReference type="ARBA" id="ARBA00022695"/>
    </source>
</evidence>
<dbReference type="Pfam" id="PF02744">
    <property type="entry name" value="GalP_UDP_tr_C"/>
    <property type="match status" value="1"/>
</dbReference>
<dbReference type="RefSeq" id="WP_211561685.1">
    <property type="nucleotide sequence ID" value="NZ_JAGVRK010000001.1"/>
</dbReference>
<organism evidence="13 14">
    <name type="scientific">Metabacillus flavus</name>
    <dbReference type="NCBI Taxonomy" id="2823519"/>
    <lineage>
        <taxon>Bacteria</taxon>
        <taxon>Bacillati</taxon>
        <taxon>Bacillota</taxon>
        <taxon>Bacilli</taxon>
        <taxon>Bacillales</taxon>
        <taxon>Bacillaceae</taxon>
        <taxon>Metabacillus</taxon>
    </lineage>
</organism>
<comment type="similarity">
    <text evidence="4 10">Belongs to the galactose-1-phosphate uridylyltransferase type 2 family.</text>
</comment>
<dbReference type="PROSITE" id="PS01163">
    <property type="entry name" value="GAL_P_UDP_TRANSF_II"/>
    <property type="match status" value="1"/>
</dbReference>
<name>A0ABS5LJY9_9BACI</name>
<dbReference type="InterPro" id="IPR023425">
    <property type="entry name" value="GalP_uridyl_Trfase_II_CS"/>
</dbReference>
<keyword evidence="5 10" id="KW-0963">Cytoplasm</keyword>
<keyword evidence="8 10" id="KW-0299">Galactose metabolism</keyword>
<dbReference type="NCBIfam" id="NF003629">
    <property type="entry name" value="PRK05270.1-2"/>
    <property type="match status" value="1"/>
</dbReference>
<proteinExistence type="inferred from homology"/>
<evidence type="ECO:0000256" key="4">
    <source>
        <dbReference type="ARBA" id="ARBA00008706"/>
    </source>
</evidence>
<dbReference type="EMBL" id="JAGVRK010000001">
    <property type="protein sequence ID" value="MBS2970926.1"/>
    <property type="molecule type" value="Genomic_DNA"/>
</dbReference>
<evidence type="ECO:0000259" key="11">
    <source>
        <dbReference type="Pfam" id="PF01087"/>
    </source>
</evidence>
<dbReference type="PANTHER" id="PTHR39191:SF1">
    <property type="entry name" value="DUF4922 DOMAIN-CONTAINING PROTEIN"/>
    <property type="match status" value="1"/>
</dbReference>
<dbReference type="PIRSF" id="PIRSF006005">
    <property type="entry name" value="GalT_BS"/>
    <property type="match status" value="1"/>
</dbReference>
<evidence type="ECO:0000256" key="9">
    <source>
        <dbReference type="ARBA" id="ARBA00023277"/>
    </source>
</evidence>
<keyword evidence="14" id="KW-1185">Reference proteome</keyword>
<evidence type="ECO:0000313" key="14">
    <source>
        <dbReference type="Proteomes" id="UP000682403"/>
    </source>
</evidence>
<gene>
    <name evidence="10 13" type="primary">galT</name>
    <name evidence="13" type="ORF">J9317_19470</name>
</gene>
<keyword evidence="6 10" id="KW-0808">Transferase</keyword>
<dbReference type="Proteomes" id="UP000682403">
    <property type="component" value="Unassembled WGS sequence"/>
</dbReference>
<dbReference type="InterPro" id="IPR000766">
    <property type="entry name" value="GalP_uridyl_Trfase_II"/>
</dbReference>
<sequence length="511" mass="57870">MANPIYTHLEELLQFGIERKLVSKWDLDLVRNKLFEVLGLNGEKTEASLGEVPDTPVPILQKILDWAAENGRLEADSVTYRDLLDTKLMGCLTPSQSEVIRRFRETAAREGIEAATDAFYQSSQDVHYIRTDRIAKNQHWYSKTPYGKMEITINLSKPEKDPKAIAAAKNLADSSYPECLLCKENTGYAGRLNHPARQNHRIIPVALNREEWYLQYSPYVYYNEHCIVLSGEHKPMRISKETFVRLLDFTDEYPHYFLGSNADLPIVGGSILSHDHFQGGRHDFPMAKAEMEKTFSFPGYPGIKAGIVKWPMSVLRLQGTDKGELVRAAEYLLNEWKGYSDPDADVISATGDEPHNTITPIARRRGGLFELDLVLRNNRTSDEHPMGIFHPHQEVHHIKKENIGLIEVMGLAVLPGRLTEEMQKLAELLPSEFAAEQITQHPELKQHLEWALEIKERCSVTSENSYAVLQEELGRVFAVILEHAGVFKRNEKGIAAFTAFIEKTGGVPALL</sequence>
<comment type="subcellular location">
    <subcellularLocation>
        <location evidence="2 10">Cytoplasm</location>
    </subcellularLocation>
</comment>
<dbReference type="PANTHER" id="PTHR39191">
    <property type="entry name" value="GALACTOSE-1-PHOSPHATE URIDYLYLTRANSFERASE"/>
    <property type="match status" value="1"/>
</dbReference>
<evidence type="ECO:0000256" key="6">
    <source>
        <dbReference type="ARBA" id="ARBA00022679"/>
    </source>
</evidence>
<keyword evidence="9 10" id="KW-0119">Carbohydrate metabolism</keyword>
<reference evidence="13 14" key="1">
    <citation type="submission" date="2021-04" db="EMBL/GenBank/DDBJ databases">
        <title>Metabacillus sp. strain KIGAM252 whole genome sequence.</title>
        <authorList>
            <person name="Seo M.-J."/>
            <person name="Cho E.-S."/>
            <person name="Hwang C.Y."/>
            <person name="Yoon D.J."/>
        </authorList>
    </citation>
    <scope>NUCLEOTIDE SEQUENCE [LARGE SCALE GENOMIC DNA]</scope>
    <source>
        <strain evidence="13 14">KIGAM252</strain>
    </source>
</reference>
<feature type="domain" description="Galactose-1-phosphate uridyl transferase N-terminal" evidence="11">
    <location>
        <begin position="57"/>
        <end position="235"/>
    </location>
</feature>
<dbReference type="NCBIfam" id="TIGR01239">
    <property type="entry name" value="galT_2"/>
    <property type="match status" value="1"/>
</dbReference>
<protein>
    <recommendedName>
        <fullName evidence="10">Galactose-1-phosphate uridylyltransferase</fullName>
        <shortName evidence="10">Gal-1-P uridylyltransferase</shortName>
        <ecNumber evidence="10">2.7.7.12</ecNumber>
    </recommendedName>
    <alternativeName>
        <fullName evidence="10">UDP-glucose--hexose-1-phosphate uridylyltransferase</fullName>
    </alternativeName>
</protein>
<evidence type="ECO:0000313" key="13">
    <source>
        <dbReference type="EMBL" id="MBS2970926.1"/>
    </source>
</evidence>
<comment type="pathway">
    <text evidence="3 10">Carbohydrate metabolism; galactose metabolism.</text>
</comment>
<evidence type="ECO:0000256" key="8">
    <source>
        <dbReference type="ARBA" id="ARBA00023144"/>
    </source>
</evidence>
<evidence type="ECO:0000256" key="5">
    <source>
        <dbReference type="ARBA" id="ARBA00022490"/>
    </source>
</evidence>
<evidence type="ECO:0000256" key="3">
    <source>
        <dbReference type="ARBA" id="ARBA00004947"/>
    </source>
</evidence>
<dbReference type="GO" id="GO:0008108">
    <property type="term" value="F:UDP-glucose:hexose-1-phosphate uridylyltransferase activity"/>
    <property type="evidence" value="ECO:0007669"/>
    <property type="project" value="UniProtKB-EC"/>
</dbReference>
<dbReference type="InterPro" id="IPR005849">
    <property type="entry name" value="GalP_Utransf_N"/>
</dbReference>
<comment type="caution">
    <text evidence="13">The sequence shown here is derived from an EMBL/GenBank/DDBJ whole genome shotgun (WGS) entry which is preliminary data.</text>
</comment>